<dbReference type="SMART" id="SM00066">
    <property type="entry name" value="GAL4"/>
    <property type="match status" value="1"/>
</dbReference>
<dbReference type="PANTHER" id="PTHR31001:SF57">
    <property type="entry name" value="ZN(II)2CYS6 TRANSCRIPTION FACTOR (EUROFUNG)"/>
    <property type="match status" value="1"/>
</dbReference>
<dbReference type="PANTHER" id="PTHR31001">
    <property type="entry name" value="UNCHARACTERIZED TRANSCRIPTIONAL REGULATORY PROTEIN"/>
    <property type="match status" value="1"/>
</dbReference>
<dbReference type="EMBL" id="JAPQKI010000011">
    <property type="protein sequence ID" value="KAJ5082514.1"/>
    <property type="molecule type" value="Genomic_DNA"/>
</dbReference>
<dbReference type="InterPro" id="IPR001138">
    <property type="entry name" value="Zn2Cys6_DnaBD"/>
</dbReference>
<keyword evidence="6" id="KW-0539">Nucleus</keyword>
<organism evidence="9 10">
    <name type="scientific">Penicillium argentinense</name>
    <dbReference type="NCBI Taxonomy" id="1131581"/>
    <lineage>
        <taxon>Eukaryota</taxon>
        <taxon>Fungi</taxon>
        <taxon>Dikarya</taxon>
        <taxon>Ascomycota</taxon>
        <taxon>Pezizomycotina</taxon>
        <taxon>Eurotiomycetes</taxon>
        <taxon>Eurotiomycetidae</taxon>
        <taxon>Eurotiales</taxon>
        <taxon>Aspergillaceae</taxon>
        <taxon>Penicillium</taxon>
    </lineage>
</organism>
<gene>
    <name evidence="9" type="ORF">N7532_011557</name>
</gene>
<comment type="caution">
    <text evidence="9">The sequence shown here is derived from an EMBL/GenBank/DDBJ whole genome shotgun (WGS) entry which is preliminary data.</text>
</comment>
<dbReference type="OrthoDB" id="424974at2759"/>
<evidence type="ECO:0000256" key="4">
    <source>
        <dbReference type="ARBA" id="ARBA00023125"/>
    </source>
</evidence>
<evidence type="ECO:0000256" key="6">
    <source>
        <dbReference type="ARBA" id="ARBA00023242"/>
    </source>
</evidence>
<accession>A0A9W9JUN1</accession>
<dbReference type="PROSITE" id="PS00463">
    <property type="entry name" value="ZN2_CY6_FUNGAL_1"/>
    <property type="match status" value="1"/>
</dbReference>
<dbReference type="GO" id="GO:0006351">
    <property type="term" value="P:DNA-templated transcription"/>
    <property type="evidence" value="ECO:0007669"/>
    <property type="project" value="InterPro"/>
</dbReference>
<dbReference type="Pfam" id="PF04082">
    <property type="entry name" value="Fungal_trans"/>
    <property type="match status" value="1"/>
</dbReference>
<evidence type="ECO:0000313" key="10">
    <source>
        <dbReference type="Proteomes" id="UP001149074"/>
    </source>
</evidence>
<feature type="region of interest" description="Disordered" evidence="7">
    <location>
        <begin position="145"/>
        <end position="168"/>
    </location>
</feature>
<protein>
    <recommendedName>
        <fullName evidence="8">Zn(2)-C6 fungal-type domain-containing protein</fullName>
    </recommendedName>
</protein>
<dbReference type="PROSITE" id="PS50048">
    <property type="entry name" value="ZN2_CY6_FUNGAL_2"/>
    <property type="match status" value="1"/>
</dbReference>
<name>A0A9W9JUN1_9EURO</name>
<reference evidence="9" key="2">
    <citation type="journal article" date="2023" name="IMA Fungus">
        <title>Comparative genomic study of the Penicillium genus elucidates a diverse pangenome and 15 lateral gene transfer events.</title>
        <authorList>
            <person name="Petersen C."/>
            <person name="Sorensen T."/>
            <person name="Nielsen M.R."/>
            <person name="Sondergaard T.E."/>
            <person name="Sorensen J.L."/>
            <person name="Fitzpatrick D.A."/>
            <person name="Frisvad J.C."/>
            <person name="Nielsen K.L."/>
        </authorList>
    </citation>
    <scope>NUCLEOTIDE SEQUENCE</scope>
    <source>
        <strain evidence="9">IBT 30761</strain>
    </source>
</reference>
<keyword evidence="10" id="KW-1185">Reference proteome</keyword>
<dbReference type="GeneID" id="81363027"/>
<dbReference type="GO" id="GO:0008270">
    <property type="term" value="F:zinc ion binding"/>
    <property type="evidence" value="ECO:0007669"/>
    <property type="project" value="InterPro"/>
</dbReference>
<evidence type="ECO:0000256" key="3">
    <source>
        <dbReference type="ARBA" id="ARBA00023015"/>
    </source>
</evidence>
<dbReference type="RefSeq" id="XP_056469036.1">
    <property type="nucleotide sequence ID" value="XM_056624048.1"/>
</dbReference>
<keyword evidence="3" id="KW-0805">Transcription regulation</keyword>
<evidence type="ECO:0000256" key="2">
    <source>
        <dbReference type="ARBA" id="ARBA00022723"/>
    </source>
</evidence>
<dbReference type="CDD" id="cd00067">
    <property type="entry name" value="GAL4"/>
    <property type="match status" value="1"/>
</dbReference>
<dbReference type="GO" id="GO:0003677">
    <property type="term" value="F:DNA binding"/>
    <property type="evidence" value="ECO:0007669"/>
    <property type="project" value="UniProtKB-KW"/>
</dbReference>
<dbReference type="InterPro" id="IPR007219">
    <property type="entry name" value="XnlR_reg_dom"/>
</dbReference>
<feature type="region of interest" description="Disordered" evidence="7">
    <location>
        <begin position="74"/>
        <end position="126"/>
    </location>
</feature>
<dbReference type="InterPro" id="IPR050613">
    <property type="entry name" value="Sec_Metabolite_Reg"/>
</dbReference>
<keyword evidence="2" id="KW-0479">Metal-binding</keyword>
<evidence type="ECO:0000256" key="5">
    <source>
        <dbReference type="ARBA" id="ARBA00023163"/>
    </source>
</evidence>
<sequence length="652" mass="73647">MESFRRYNVERSCLRCHERKVRCDKGSPCNKCVRLGEVCEYPGPRRVKRRPPKTKVTDVVARLEQLERSIATLAGNSSAVQTRRQQPQQPLPSAGPTSVPTAAQRNDIGTASSHRSPRESQPNHGFLVKDGAYIDEPFLSRVLEKEQELQSAMGTPSTESGGSGKPSPLKVDGIITNPLLTEVDFKALCPDRYQATLLWQTFLSRVEPVIKVLHIPTTQPRIFAAINRPESVRPDVHCLLFAVFFGATTAMLSDDPMNELVRADLRRYQQGIELSIYNSSFLDSPTLSSLQAMSIYLTCLRYSNSGRSGFTLRGLTIRAAQSIGLHRDGENFKLSPLECEIRRRIWWVLYSTDARMAEDHGILVAEQEYGSDTNLPSNIDDQNISEKTTQPVESKKRWSEMSFMLIINEINRMWAPISRSTDNSPDGAQSTRLLNQLKDRLHERFIQHADMDIPIQRQGAMLAQVLVAKAEVHMRQKVLQIQGAASSTVDTDATDELLAMAVQALDLGLEMYTDELLRGFRWLTSTYTQFHLLTYILWHLCVYPAGPHNQAAWHGVNRHFDLAENDPSWPDPGPKWPMLKQLRAKALKVRHAHIAATSNDQAADYENNMQFDVGGLPNEALLNMDNWDLNWLDFPDWNYLAQSIAIMGQDSH</sequence>
<comment type="subcellular location">
    <subcellularLocation>
        <location evidence="1">Nucleus</location>
    </subcellularLocation>
</comment>
<feature type="compositionally biased region" description="Polar residues" evidence="7">
    <location>
        <begin position="149"/>
        <end position="160"/>
    </location>
</feature>
<evidence type="ECO:0000313" key="9">
    <source>
        <dbReference type="EMBL" id="KAJ5082514.1"/>
    </source>
</evidence>
<feature type="domain" description="Zn(2)-C6 fungal-type" evidence="8">
    <location>
        <begin position="12"/>
        <end position="41"/>
    </location>
</feature>
<evidence type="ECO:0000259" key="8">
    <source>
        <dbReference type="PROSITE" id="PS50048"/>
    </source>
</evidence>
<proteinExistence type="predicted"/>
<dbReference type="Proteomes" id="UP001149074">
    <property type="component" value="Unassembled WGS sequence"/>
</dbReference>
<dbReference type="SMART" id="SM00906">
    <property type="entry name" value="Fungal_trans"/>
    <property type="match status" value="1"/>
</dbReference>
<dbReference type="Pfam" id="PF00172">
    <property type="entry name" value="Zn_clus"/>
    <property type="match status" value="1"/>
</dbReference>
<dbReference type="GO" id="GO:0000981">
    <property type="term" value="F:DNA-binding transcription factor activity, RNA polymerase II-specific"/>
    <property type="evidence" value="ECO:0007669"/>
    <property type="project" value="InterPro"/>
</dbReference>
<keyword evidence="4" id="KW-0238">DNA-binding</keyword>
<feature type="compositionally biased region" description="Polar residues" evidence="7">
    <location>
        <begin position="95"/>
        <end position="123"/>
    </location>
</feature>
<reference evidence="9" key="1">
    <citation type="submission" date="2022-11" db="EMBL/GenBank/DDBJ databases">
        <authorList>
            <person name="Petersen C."/>
        </authorList>
    </citation>
    <scope>NUCLEOTIDE SEQUENCE</scope>
    <source>
        <strain evidence="9">IBT 30761</strain>
    </source>
</reference>
<dbReference type="CDD" id="cd12148">
    <property type="entry name" value="fungal_TF_MHR"/>
    <property type="match status" value="1"/>
</dbReference>
<dbReference type="Gene3D" id="4.10.240.10">
    <property type="entry name" value="Zn(2)-C6 fungal-type DNA-binding domain"/>
    <property type="match status" value="1"/>
</dbReference>
<dbReference type="AlphaFoldDB" id="A0A9W9JUN1"/>
<evidence type="ECO:0000256" key="1">
    <source>
        <dbReference type="ARBA" id="ARBA00004123"/>
    </source>
</evidence>
<dbReference type="GO" id="GO:0005634">
    <property type="term" value="C:nucleus"/>
    <property type="evidence" value="ECO:0007669"/>
    <property type="project" value="UniProtKB-SubCell"/>
</dbReference>
<dbReference type="InterPro" id="IPR036864">
    <property type="entry name" value="Zn2-C6_fun-type_DNA-bd_sf"/>
</dbReference>
<evidence type="ECO:0000256" key="7">
    <source>
        <dbReference type="SAM" id="MobiDB-lite"/>
    </source>
</evidence>
<keyword evidence="5" id="KW-0804">Transcription</keyword>
<dbReference type="SUPFAM" id="SSF57701">
    <property type="entry name" value="Zn2/Cys6 DNA-binding domain"/>
    <property type="match status" value="1"/>
</dbReference>